<organism evidence="2 3">
    <name type="scientific">Parnassius mnemosyne</name>
    <name type="common">clouded apollo</name>
    <dbReference type="NCBI Taxonomy" id="213953"/>
    <lineage>
        <taxon>Eukaryota</taxon>
        <taxon>Metazoa</taxon>
        <taxon>Ecdysozoa</taxon>
        <taxon>Arthropoda</taxon>
        <taxon>Hexapoda</taxon>
        <taxon>Insecta</taxon>
        <taxon>Pterygota</taxon>
        <taxon>Neoptera</taxon>
        <taxon>Endopterygota</taxon>
        <taxon>Lepidoptera</taxon>
        <taxon>Glossata</taxon>
        <taxon>Ditrysia</taxon>
        <taxon>Papilionoidea</taxon>
        <taxon>Papilionidae</taxon>
        <taxon>Parnassiinae</taxon>
        <taxon>Parnassini</taxon>
        <taxon>Parnassius</taxon>
        <taxon>Driopa</taxon>
    </lineage>
</organism>
<name>A0AAV1MBP8_9NEOP</name>
<evidence type="ECO:0000313" key="3">
    <source>
        <dbReference type="Proteomes" id="UP001314205"/>
    </source>
</evidence>
<dbReference type="InterPro" id="IPR022048">
    <property type="entry name" value="Envelope_fusion-like"/>
</dbReference>
<dbReference type="Pfam" id="PF12259">
    <property type="entry name" value="Baculo_F"/>
    <property type="match status" value="1"/>
</dbReference>
<keyword evidence="1" id="KW-0472">Membrane</keyword>
<sequence>MQLRGFVECNDIISPIEVLLNSNFAKVESLSYIVSTEKQTRHKRALEFGGEFLKFFFGTLDADDARKYDAAISACQNSESELLKLMKDNIHIIQSSINVFNSTIYKLNMNENKLNSQINSLNIVLSQIVKNNDQLSHISKIYALLNIIESSLATISNFLDNVLNSILFSKRLDFPIPLTVENIHTLIDISKLTSFYYNQRIIFILRIPLISSLRFTLYKCIPLPTPHNPSNPNSFALIQATKPYLGITEDRLSYSLLDNLNDCNIISNDYSICPLISIFSTIKNPSCETKLLTEVTLSLPSQCNSKLLYGQIDVWYKISNNKFIYVQSEKCKLTIKCNNIIQDFTILGTCILSLNESCIGFSKTIQLSPSTIKSIKIENKMNLNFNIIEDDCCNKEVLNKSIPYLSPISLTSLDMDALKYSYHSLNNLESEINKVQEQSHIIKYGNYYSSFTYFLIICFILYVSYKMFCYFIKRNNDSCCCIQIFNQCNTRRIVKHKSKVSNSIELSEVSSSDDDKKDSISLSNMPVQNQMKRTFGKFNLSNRNLCNN</sequence>
<keyword evidence="1" id="KW-0812">Transmembrane</keyword>
<keyword evidence="3" id="KW-1185">Reference proteome</keyword>
<dbReference type="EMBL" id="CAVLGL010000159">
    <property type="protein sequence ID" value="CAK1603957.1"/>
    <property type="molecule type" value="Genomic_DNA"/>
</dbReference>
<feature type="transmembrane region" description="Helical" evidence="1">
    <location>
        <begin position="447"/>
        <end position="465"/>
    </location>
</feature>
<accession>A0AAV1MBP8</accession>
<reference evidence="2 3" key="1">
    <citation type="submission" date="2023-11" db="EMBL/GenBank/DDBJ databases">
        <authorList>
            <person name="Hedman E."/>
            <person name="Englund M."/>
            <person name="Stromberg M."/>
            <person name="Nyberg Akerstrom W."/>
            <person name="Nylinder S."/>
            <person name="Jareborg N."/>
            <person name="Kallberg Y."/>
            <person name="Kronander E."/>
        </authorList>
    </citation>
    <scope>NUCLEOTIDE SEQUENCE [LARGE SCALE GENOMIC DNA]</scope>
</reference>
<evidence type="ECO:0008006" key="4">
    <source>
        <dbReference type="Google" id="ProtNLM"/>
    </source>
</evidence>
<dbReference type="Proteomes" id="UP001314205">
    <property type="component" value="Unassembled WGS sequence"/>
</dbReference>
<protein>
    <recommendedName>
        <fullName evidence="4">Envelope protein</fullName>
    </recommendedName>
</protein>
<gene>
    <name evidence="2" type="ORF">PARMNEM_LOCUS22250</name>
</gene>
<dbReference type="AlphaFoldDB" id="A0AAV1MBP8"/>
<comment type="caution">
    <text evidence="2">The sequence shown here is derived from an EMBL/GenBank/DDBJ whole genome shotgun (WGS) entry which is preliminary data.</text>
</comment>
<evidence type="ECO:0000256" key="1">
    <source>
        <dbReference type="SAM" id="Phobius"/>
    </source>
</evidence>
<evidence type="ECO:0000313" key="2">
    <source>
        <dbReference type="EMBL" id="CAK1603957.1"/>
    </source>
</evidence>
<proteinExistence type="predicted"/>
<keyword evidence="1" id="KW-1133">Transmembrane helix</keyword>